<keyword evidence="2" id="KW-1185">Reference proteome</keyword>
<protein>
    <recommendedName>
        <fullName evidence="3">Resolvase HTH domain-containing protein</fullName>
    </recommendedName>
</protein>
<dbReference type="EMBL" id="JAKOOW010000026">
    <property type="protein sequence ID" value="MCG6504415.1"/>
    <property type="molecule type" value="Genomic_DNA"/>
</dbReference>
<reference evidence="1 2" key="1">
    <citation type="submission" date="2022-02" db="EMBL/GenBank/DDBJ databases">
        <title>Genome sequence data of Kingella unionensis sp. nov. strain CICC 24913 (CCUG 75125).</title>
        <authorList>
            <person name="Xiao M."/>
        </authorList>
    </citation>
    <scope>NUCLEOTIDE SEQUENCE [LARGE SCALE GENOMIC DNA]</scope>
    <source>
        <strain evidence="1 2">CICC 24913</strain>
    </source>
</reference>
<dbReference type="Gene3D" id="1.10.10.60">
    <property type="entry name" value="Homeodomain-like"/>
    <property type="match status" value="1"/>
</dbReference>
<evidence type="ECO:0008006" key="3">
    <source>
        <dbReference type="Google" id="ProtNLM"/>
    </source>
</evidence>
<dbReference type="Proteomes" id="UP001298424">
    <property type="component" value="Unassembled WGS sequence"/>
</dbReference>
<evidence type="ECO:0000313" key="1">
    <source>
        <dbReference type="EMBL" id="MCG6504415.1"/>
    </source>
</evidence>
<sequence>MHKNTRLTPHHRQAIWTAYTQGKESVTSLARRYMVSRPAIYRILKAARGRLLVPQNSTNNRFKQAYYV</sequence>
<evidence type="ECO:0000313" key="2">
    <source>
        <dbReference type="Proteomes" id="UP001298424"/>
    </source>
</evidence>
<accession>A0ABS9NPF3</accession>
<organism evidence="1 2">
    <name type="scientific">Kingella pumchi</name>
    <dbReference type="NCBI Taxonomy" id="2779506"/>
    <lineage>
        <taxon>Bacteria</taxon>
        <taxon>Pseudomonadati</taxon>
        <taxon>Pseudomonadota</taxon>
        <taxon>Betaproteobacteria</taxon>
        <taxon>Neisseriales</taxon>
        <taxon>Neisseriaceae</taxon>
        <taxon>Kingella</taxon>
    </lineage>
</organism>
<name>A0ABS9NPF3_9NEIS</name>
<comment type="caution">
    <text evidence="1">The sequence shown here is derived from an EMBL/GenBank/DDBJ whole genome shotgun (WGS) entry which is preliminary data.</text>
</comment>
<gene>
    <name evidence="1" type="ORF">MB824_07890</name>
</gene>
<proteinExistence type="predicted"/>